<dbReference type="NCBIfam" id="TIGR02122">
    <property type="entry name" value="TRAP_TAXI"/>
    <property type="match status" value="1"/>
</dbReference>
<dbReference type="EMBL" id="JAVYII010000003">
    <property type="protein sequence ID" value="MDT9592887.1"/>
    <property type="molecule type" value="Genomic_DNA"/>
</dbReference>
<dbReference type="PROSITE" id="PS51257">
    <property type="entry name" value="PROKAR_LIPOPROTEIN"/>
    <property type="match status" value="1"/>
</dbReference>
<dbReference type="InterPro" id="IPR011852">
    <property type="entry name" value="TRAP_TAXI"/>
</dbReference>
<evidence type="ECO:0000313" key="1">
    <source>
        <dbReference type="EMBL" id="MDT9592887.1"/>
    </source>
</evidence>
<protein>
    <submittedName>
        <fullName evidence="1">TAXI family TRAP transporter solute-binding subunit</fullName>
    </submittedName>
</protein>
<gene>
    <name evidence="1" type="ORF">RDV89_07395</name>
</gene>
<dbReference type="SUPFAM" id="SSF53850">
    <property type="entry name" value="Periplasmic binding protein-like II"/>
    <property type="match status" value="1"/>
</dbReference>
<proteinExistence type="predicted"/>
<dbReference type="Gene3D" id="3.40.190.10">
    <property type="entry name" value="Periplasmic binding protein-like II"/>
    <property type="match status" value="2"/>
</dbReference>
<evidence type="ECO:0000313" key="2">
    <source>
        <dbReference type="Proteomes" id="UP001268542"/>
    </source>
</evidence>
<sequence length="319" mass="33117">MERVGRRALLRGAATLPVALGGLAGAAGLVGLSGCSAGPPPVPERFRLATGPAGAVYREIGTAYAGVLDEAWGARVVDVLHTDAAVENARMLVAGEAEIGLVNVDVAAEHPDELRALARVFDSVLHLVVTVDSDVRSLADLEGRVVAAGLEESGTRFVLERMLAHAGVRAEIRTMSQADSVAALLDGEVEVVASLTGMPTPAVTDLADAALPTRLADLTADLPGFVAAYPLSYLSVVIPTTMYPPMPSAAAVAVPTLLVAPTSTSDDVVRFCVEVLFDRAADLSAVRPEASQINPRTGAATTPIALHPAARDWFRDHKP</sequence>
<dbReference type="Proteomes" id="UP001268542">
    <property type="component" value="Unassembled WGS sequence"/>
</dbReference>
<accession>A0ABU3PVP2</accession>
<reference evidence="1 2" key="1">
    <citation type="submission" date="2023-08" db="EMBL/GenBank/DDBJ databases">
        <title>Nocardioides seae sp. nov., a bacterium isolated from a soil.</title>
        <authorList>
            <person name="Wang X."/>
        </authorList>
    </citation>
    <scope>NUCLEOTIDE SEQUENCE [LARGE SCALE GENOMIC DNA]</scope>
    <source>
        <strain evidence="1 2">YZH12</strain>
    </source>
</reference>
<dbReference type="RefSeq" id="WP_315732320.1">
    <property type="nucleotide sequence ID" value="NZ_JAVYII010000003.1"/>
</dbReference>
<comment type="caution">
    <text evidence="1">The sequence shown here is derived from an EMBL/GenBank/DDBJ whole genome shotgun (WGS) entry which is preliminary data.</text>
</comment>
<dbReference type="Pfam" id="PF16868">
    <property type="entry name" value="NMT1_3"/>
    <property type="match status" value="1"/>
</dbReference>
<organism evidence="1 2">
    <name type="scientific">Nocardioides imazamoxiresistens</name>
    <dbReference type="NCBI Taxonomy" id="3231893"/>
    <lineage>
        <taxon>Bacteria</taxon>
        <taxon>Bacillati</taxon>
        <taxon>Actinomycetota</taxon>
        <taxon>Actinomycetes</taxon>
        <taxon>Propionibacteriales</taxon>
        <taxon>Nocardioidaceae</taxon>
        <taxon>Nocardioides</taxon>
    </lineage>
</organism>
<keyword evidence="2" id="KW-1185">Reference proteome</keyword>
<dbReference type="PANTHER" id="PTHR42941">
    <property type="entry name" value="SLL1037 PROTEIN"/>
    <property type="match status" value="1"/>
</dbReference>
<dbReference type="PANTHER" id="PTHR42941:SF1">
    <property type="entry name" value="SLL1037 PROTEIN"/>
    <property type="match status" value="1"/>
</dbReference>
<name>A0ABU3PVP2_9ACTN</name>